<evidence type="ECO:0008006" key="2">
    <source>
        <dbReference type="Google" id="ProtNLM"/>
    </source>
</evidence>
<name>A0A6C0E3B6_9ZZZZ</name>
<evidence type="ECO:0000313" key="1">
    <source>
        <dbReference type="EMBL" id="QHT23667.1"/>
    </source>
</evidence>
<protein>
    <recommendedName>
        <fullName evidence="2">C2H2-type domain-containing protein</fullName>
    </recommendedName>
</protein>
<dbReference type="AlphaFoldDB" id="A0A6C0E3B6"/>
<accession>A0A6C0E3B6</accession>
<sequence length="180" mass="21243">MKNNKIFYCEGCLFKCRYHRDWNRHILSTKHQKWANGNNMEFTSKKKLIFSNSNEKKHICNCGKKYITQSGLWKHHKKCSDTMKLDITNNDNVKGMLFELIKSNQELQKLMSELCKNGNTVTNNNNLTNIHHMNGHNKTFNLQFFLNETCKDSMNISDFINNINLQLSDLSFEKEYPILL</sequence>
<reference evidence="1" key="1">
    <citation type="journal article" date="2020" name="Nature">
        <title>Giant virus diversity and host interactions through global metagenomics.</title>
        <authorList>
            <person name="Schulz F."/>
            <person name="Roux S."/>
            <person name="Paez-Espino D."/>
            <person name="Jungbluth S."/>
            <person name="Walsh D.A."/>
            <person name="Denef V.J."/>
            <person name="McMahon K.D."/>
            <person name="Konstantinidis K.T."/>
            <person name="Eloe-Fadrosh E.A."/>
            <person name="Kyrpides N.C."/>
            <person name="Woyke T."/>
        </authorList>
    </citation>
    <scope>NUCLEOTIDE SEQUENCE</scope>
    <source>
        <strain evidence="1">GVMAG-M-3300023179-116</strain>
    </source>
</reference>
<proteinExistence type="predicted"/>
<dbReference type="EMBL" id="MN739734">
    <property type="protein sequence ID" value="QHT23667.1"/>
    <property type="molecule type" value="Genomic_DNA"/>
</dbReference>
<organism evidence="1">
    <name type="scientific">viral metagenome</name>
    <dbReference type="NCBI Taxonomy" id="1070528"/>
    <lineage>
        <taxon>unclassified sequences</taxon>
        <taxon>metagenomes</taxon>
        <taxon>organismal metagenomes</taxon>
    </lineage>
</organism>